<comment type="similarity">
    <text evidence="1">Belongs to the CCR4/nocturin family.</text>
</comment>
<dbReference type="Gene3D" id="3.60.10.10">
    <property type="entry name" value="Endonuclease/exonuclease/phosphatase"/>
    <property type="match status" value="1"/>
</dbReference>
<dbReference type="PANTHER" id="PTHR12121:SF28">
    <property type="entry name" value="PROTEIN ANGEL HOMOLOG 1"/>
    <property type="match status" value="1"/>
</dbReference>
<dbReference type="EMBL" id="JADDUC010000058">
    <property type="protein sequence ID" value="KAG0120829.1"/>
    <property type="molecule type" value="Genomic_DNA"/>
</dbReference>
<dbReference type="Pfam" id="PF03372">
    <property type="entry name" value="Exo_endo_phos"/>
    <property type="match status" value="1"/>
</dbReference>
<organism evidence="6">
    <name type="scientific">Lamprotornis superbus</name>
    <dbReference type="NCBI Taxonomy" id="245042"/>
    <lineage>
        <taxon>Eukaryota</taxon>
        <taxon>Metazoa</taxon>
        <taxon>Chordata</taxon>
        <taxon>Craniata</taxon>
        <taxon>Vertebrata</taxon>
        <taxon>Euteleostomi</taxon>
        <taxon>Archelosauria</taxon>
        <taxon>Archosauria</taxon>
        <taxon>Dinosauria</taxon>
        <taxon>Saurischia</taxon>
        <taxon>Theropoda</taxon>
        <taxon>Coelurosauria</taxon>
        <taxon>Aves</taxon>
        <taxon>Neognathae</taxon>
        <taxon>Neoaves</taxon>
        <taxon>Telluraves</taxon>
        <taxon>Australaves</taxon>
        <taxon>Passeriformes</taxon>
        <taxon>Sturnidae</taxon>
        <taxon>Lamprotornis</taxon>
    </lineage>
</organism>
<evidence type="ECO:0000313" key="8">
    <source>
        <dbReference type="Proteomes" id="UP000618051"/>
    </source>
</evidence>
<name>A0A835TYD5_9PASS</name>
<dbReference type="PANTHER" id="PTHR12121">
    <property type="entry name" value="CARBON CATABOLITE REPRESSOR PROTEIN 4"/>
    <property type="match status" value="1"/>
</dbReference>
<dbReference type="InterPro" id="IPR005135">
    <property type="entry name" value="Endo/exonuclease/phosphatase"/>
</dbReference>
<sequence>MIGTVLCYVLLPAARLLQALRDAFSACQKNVLLAKSPSTQIEGVFAATTGRSVPEEQEALLQQWPEEEVGNLPASESVPAARKVSVTLTSAWLEGSELLMTSLSDLNTSPEVTQCADQQLSELNTLASSELQDHAVAELARLPAEETVTVAGSAPWTAVVPQTDHQTVGCDGISVEVLNDDPAVLAWSLACDAETVPPVLPAQPIQDAVPFYPVPTEVPYHEILWRDWEDLSVRPCVLEQVSKNSSLFEFRVMSYNILAQDLVEQGLDLYIHCHPDILSWNYRLPNLLQEIQHWDPDVLCLQEVQENHYWEQLEPTFKEMGFACFYKRRTGTKTDGCAVCYKHSRFQLISLSPVEYFRPGLDILNRDNVGLVLLLQPMLPEDLGLKAVSPLCVANTHVLFNPRRGDIKLAQVALLLAEIDKIARTTEGSYYPVILCGDLNSVPDSPLYKFIRNGELSYHGMPAWKVSGQEDFSQQLYPRKLLAPLWPSSLGVTDKCQYVTLCQPKKLGRREYSRDFLLQFRFCDVACERPPQLVLLEGVTDAKPDRPAHWPKPAAMVKDPEPQPFIPRCSGVIQHGLNLTSVYSHFLPHRGRPEVTTMPMGLGATVDYIFYSAEPVENKAGRRLYKDGALKLLGRLSLLSEDVLLMANGLPNPFCSSDHLCLLASFGLEISSLREIHQQPGKTVRVAVSYSILAAYLQPHITSMSLKLFAKVFAAAIRLLKVKDEFAQCAEDRCFVHKFLTSADAQCPIAAAKVHPQHDVSELTRAAPPFLVKEKQLRRTSSDTLENCLDLDFIGGVLWENCEEEKKRSEGLDVNIITTLKASQAREQNPQISFSSKDCVTLRQHNSNQFSRGLVNVEEPPAPQQLEARQYPTLLLERTQLSQQESDTLKPAHLMPIHPKSTGRKWKLEELSELSDPNYLPKETLPIPPSRLLTH</sequence>
<dbReference type="EMBL" id="JADDUC020000007">
    <property type="protein sequence ID" value="KAI1237702.1"/>
    <property type="molecule type" value="Genomic_DNA"/>
</dbReference>
<dbReference type="GO" id="GO:0000175">
    <property type="term" value="F:3'-5'-RNA exonuclease activity"/>
    <property type="evidence" value="ECO:0007669"/>
    <property type="project" value="TreeGrafter"/>
</dbReference>
<dbReference type="AlphaFoldDB" id="A0A835TYD5"/>
<keyword evidence="2" id="KW-0597">Phosphoprotein</keyword>
<gene>
    <name evidence="7" type="ORF">IHE44_0013788</name>
    <name evidence="6" type="ORF">IHE44_011996</name>
</gene>
<feature type="domain" description="Endonuclease/exonuclease/phosphatase" evidence="5">
    <location>
        <begin position="253"/>
        <end position="659"/>
    </location>
</feature>
<dbReference type="InterPro" id="IPR036691">
    <property type="entry name" value="Endo/exonu/phosph_ase_sf"/>
</dbReference>
<keyword evidence="4" id="KW-0732">Signal</keyword>
<feature type="signal peptide" evidence="4">
    <location>
        <begin position="1"/>
        <end position="19"/>
    </location>
</feature>
<accession>A0A835TYD5</accession>
<evidence type="ECO:0000256" key="1">
    <source>
        <dbReference type="ARBA" id="ARBA00010774"/>
    </source>
</evidence>
<dbReference type="FunFam" id="3.60.10.10:FF:000025">
    <property type="entry name" value="Angel homolog 1 (Drosophila)"/>
    <property type="match status" value="1"/>
</dbReference>
<proteinExistence type="inferred from homology"/>
<comment type="caution">
    <text evidence="6">The sequence shown here is derived from an EMBL/GenBank/DDBJ whole genome shotgun (WGS) entry which is preliminary data.</text>
</comment>
<dbReference type="SUPFAM" id="SSF56219">
    <property type="entry name" value="DNase I-like"/>
    <property type="match status" value="1"/>
</dbReference>
<keyword evidence="8" id="KW-1185">Reference proteome</keyword>
<reference evidence="6" key="1">
    <citation type="submission" date="2020-10" db="EMBL/GenBank/DDBJ databases">
        <title>Feather gene expression reveals the developmental basis of iridescence in African starlings.</title>
        <authorList>
            <person name="Rubenstein D.R."/>
        </authorList>
    </citation>
    <scope>NUCLEOTIDE SEQUENCE</scope>
    <source>
        <strain evidence="6">SS15</strain>
        <tissue evidence="6">Liver</tissue>
    </source>
</reference>
<dbReference type="OrthoDB" id="10253982at2759"/>
<feature type="chain" id="PRO_5033020509" description="Protein angel homolog 1" evidence="4">
    <location>
        <begin position="20"/>
        <end position="935"/>
    </location>
</feature>
<evidence type="ECO:0000256" key="3">
    <source>
        <dbReference type="ARBA" id="ARBA00070393"/>
    </source>
</evidence>
<reference evidence="7 8" key="2">
    <citation type="journal article" date="2021" name="J. Hered.">
        <title>Feather Gene Expression Elucidates the Developmental Basis of Plumage Iridescence in African Starlings.</title>
        <authorList>
            <person name="Rubenstein D.R."/>
            <person name="Corvelo A."/>
            <person name="MacManes M.D."/>
            <person name="Maia R."/>
            <person name="Narzisi G."/>
            <person name="Rousaki A."/>
            <person name="Vandenabeele P."/>
            <person name="Shawkey M.D."/>
            <person name="Solomon J."/>
        </authorList>
    </citation>
    <scope>NUCLEOTIDE SEQUENCE [LARGE SCALE GENOMIC DNA]</scope>
    <source>
        <strain evidence="7">SS15</strain>
    </source>
</reference>
<protein>
    <recommendedName>
        <fullName evidence="3">Protein angel homolog 1</fullName>
    </recommendedName>
</protein>
<evidence type="ECO:0000256" key="4">
    <source>
        <dbReference type="SAM" id="SignalP"/>
    </source>
</evidence>
<dbReference type="Proteomes" id="UP000618051">
    <property type="component" value="Unassembled WGS sequence"/>
</dbReference>
<evidence type="ECO:0000313" key="6">
    <source>
        <dbReference type="EMBL" id="KAG0120829.1"/>
    </source>
</evidence>
<evidence type="ECO:0000313" key="7">
    <source>
        <dbReference type="EMBL" id="KAI1237702.1"/>
    </source>
</evidence>
<evidence type="ECO:0000259" key="5">
    <source>
        <dbReference type="Pfam" id="PF03372"/>
    </source>
</evidence>
<evidence type="ECO:0000256" key="2">
    <source>
        <dbReference type="ARBA" id="ARBA00022553"/>
    </source>
</evidence>
<reference evidence="7" key="3">
    <citation type="submission" date="2022-01" db="EMBL/GenBank/DDBJ databases">
        <authorList>
            <person name="Rubenstein D.R."/>
        </authorList>
    </citation>
    <scope>NUCLEOTIDE SEQUENCE</scope>
    <source>
        <strain evidence="7">SS15</strain>
        <tissue evidence="7">Liver</tissue>
    </source>
</reference>
<dbReference type="InterPro" id="IPR050410">
    <property type="entry name" value="CCR4/nocturin_mRNA_transcr"/>
</dbReference>